<dbReference type="Pfam" id="PF13181">
    <property type="entry name" value="TPR_8"/>
    <property type="match status" value="2"/>
</dbReference>
<dbReference type="InterPro" id="IPR019734">
    <property type="entry name" value="TPR_rpt"/>
</dbReference>
<protein>
    <submittedName>
        <fullName evidence="3">Glycosyltransferase</fullName>
        <ecNumber evidence="3">2.4.-.-</ecNumber>
    </submittedName>
</protein>
<reference evidence="3 4" key="1">
    <citation type="submission" date="2024-09" db="EMBL/GenBank/DDBJ databases">
        <authorList>
            <person name="Sun Q."/>
            <person name="Mori K."/>
        </authorList>
    </citation>
    <scope>NUCLEOTIDE SEQUENCE [LARGE SCALE GENOMIC DNA]</scope>
    <source>
        <strain evidence="3 4">CGMCC 1.9126</strain>
    </source>
</reference>
<dbReference type="SUPFAM" id="SSF81901">
    <property type="entry name" value="HCP-like"/>
    <property type="match status" value="1"/>
</dbReference>
<dbReference type="PANTHER" id="PTHR43630:SF2">
    <property type="entry name" value="GLYCOSYLTRANSFERASE"/>
    <property type="match status" value="1"/>
</dbReference>
<keyword evidence="3" id="KW-0808">Transferase</keyword>
<dbReference type="PANTHER" id="PTHR43630">
    <property type="entry name" value="POLY-BETA-1,6-N-ACETYL-D-GLUCOSAMINE SYNTHASE"/>
    <property type="match status" value="1"/>
</dbReference>
<dbReference type="SUPFAM" id="SSF48452">
    <property type="entry name" value="TPR-like"/>
    <property type="match status" value="1"/>
</dbReference>
<keyword evidence="4" id="KW-1185">Reference proteome</keyword>
<dbReference type="InterPro" id="IPR029044">
    <property type="entry name" value="Nucleotide-diphossugar_trans"/>
</dbReference>
<dbReference type="GO" id="GO:0016757">
    <property type="term" value="F:glycosyltransferase activity"/>
    <property type="evidence" value="ECO:0007669"/>
    <property type="project" value="UniProtKB-KW"/>
</dbReference>
<evidence type="ECO:0000313" key="3">
    <source>
        <dbReference type="EMBL" id="MFC0477856.1"/>
    </source>
</evidence>
<dbReference type="SUPFAM" id="SSF53448">
    <property type="entry name" value="Nucleotide-diphospho-sugar transferases"/>
    <property type="match status" value="1"/>
</dbReference>
<keyword evidence="3" id="KW-0328">Glycosyltransferase</keyword>
<dbReference type="Proteomes" id="UP001589738">
    <property type="component" value="Unassembled WGS sequence"/>
</dbReference>
<dbReference type="Gene3D" id="1.25.40.10">
    <property type="entry name" value="Tetratricopeptide repeat domain"/>
    <property type="match status" value="2"/>
</dbReference>
<sequence length="639" mass="74980">MRISGCIIAKNEEGSIGRCIESLKNVCDEIILVDTGSKDSTVEIATSLGVNVYYFKWVDDFSKAKNFAKEKATGDWIIFLDADEYLPKLNRDVLVNLASKPGNFDSVLCEIINIDENSNASQSHIGNRFFRNLKSIKFIGKIHEDLRKDNHYLTSINGYNELKIIHTGYSPTIIKEKNKFERNIKILLKELEERPNDPELYYYIADTYGLNNDYDKQIEYCKKSIVLGRVKQLGFEELPYILLIKTMIDSSKSYYEIKFEINNAIENFPTNPVFYYFSGLLELKNKKYNLAMENFIISLNLNFEYRNYSVDYMKRYLKDIYYFLGQIASKKLDLRNAMEFYLKAIELDREDKDVFIDLMRLLANEAIEDKIIFINSIYNLTSKDELNFLIQAISSLNEGTLLSYYIKKYEQITGEGNNAILLNYLMIREFSKAFEYSHKFYLETYRYDIGIVASISSLYSGNENFIKTLLPVVQPSVNRLISIVRGNTVELMDEDYIVYLDFLRRIIQFGKGNEIKDFLTHLGNFKGKFLLETAEFLMHYKEWKYAESIYAEEINRVGLFVDNKVYKNLGICLYMLGEFEKATEHFIMSFTLGNLEYETFEYMYFTYFHVSEEKRKNILRCLKLAPNETYIYELLKGDD</sequence>
<feature type="domain" description="Glycosyltransferase 2-like" evidence="2">
    <location>
        <begin position="6"/>
        <end position="131"/>
    </location>
</feature>
<dbReference type="Pfam" id="PF00535">
    <property type="entry name" value="Glycos_transf_2"/>
    <property type="match status" value="1"/>
</dbReference>
<evidence type="ECO:0000259" key="2">
    <source>
        <dbReference type="Pfam" id="PF00535"/>
    </source>
</evidence>
<dbReference type="PROSITE" id="PS50005">
    <property type="entry name" value="TPR"/>
    <property type="match status" value="1"/>
</dbReference>
<accession>A0ABV6L0K3</accession>
<name>A0ABV6L0K3_9BACI</name>
<dbReference type="SMART" id="SM00028">
    <property type="entry name" value="TPR"/>
    <property type="match status" value="4"/>
</dbReference>
<dbReference type="CDD" id="cd02511">
    <property type="entry name" value="Beta4Glucosyltransferase"/>
    <property type="match status" value="1"/>
</dbReference>
<evidence type="ECO:0000313" key="4">
    <source>
        <dbReference type="Proteomes" id="UP001589738"/>
    </source>
</evidence>
<dbReference type="InterPro" id="IPR001173">
    <property type="entry name" value="Glyco_trans_2-like"/>
</dbReference>
<dbReference type="RefSeq" id="WP_377059045.1">
    <property type="nucleotide sequence ID" value="NZ_JBHLUU010000125.1"/>
</dbReference>
<dbReference type="Gene3D" id="3.90.550.10">
    <property type="entry name" value="Spore Coat Polysaccharide Biosynthesis Protein SpsA, Chain A"/>
    <property type="match status" value="1"/>
</dbReference>
<gene>
    <name evidence="3" type="ORF">ACFFHF_21960</name>
</gene>
<evidence type="ECO:0000256" key="1">
    <source>
        <dbReference type="PROSITE-ProRule" id="PRU00339"/>
    </source>
</evidence>
<organism evidence="3 4">
    <name type="scientific">Robertmurraya beringensis</name>
    <dbReference type="NCBI Taxonomy" id="641660"/>
    <lineage>
        <taxon>Bacteria</taxon>
        <taxon>Bacillati</taxon>
        <taxon>Bacillota</taxon>
        <taxon>Bacilli</taxon>
        <taxon>Bacillales</taxon>
        <taxon>Bacillaceae</taxon>
        <taxon>Robertmurraya</taxon>
    </lineage>
</organism>
<feature type="repeat" description="TPR" evidence="1">
    <location>
        <begin position="318"/>
        <end position="351"/>
    </location>
</feature>
<dbReference type="EC" id="2.4.-.-" evidence="3"/>
<proteinExistence type="predicted"/>
<dbReference type="InterPro" id="IPR011990">
    <property type="entry name" value="TPR-like_helical_dom_sf"/>
</dbReference>
<dbReference type="EMBL" id="JBHLUU010000125">
    <property type="protein sequence ID" value="MFC0477856.1"/>
    <property type="molecule type" value="Genomic_DNA"/>
</dbReference>
<comment type="caution">
    <text evidence="3">The sequence shown here is derived from an EMBL/GenBank/DDBJ whole genome shotgun (WGS) entry which is preliminary data.</text>
</comment>
<keyword evidence="1" id="KW-0802">TPR repeat</keyword>